<sequence>MRLLETTTLALKFFPGAIPEYAILSHRWEDEEVLYENIRNGITPQVEAMKGFSKVVGSCRLARREGYKYIWIDTCCIDKSSSAELSESINSMFNWYRKAAVCYAFLSDAADLAQFPRELIAPPEVIFFNASWISLGSRSELYETIGEVTRVPSMILRQELEEIGTYDQRLAQALNSCSVVQRFTWAARRRTTRPEDTAYCLLGIFGVNMPLLYGEGLRAFLRLQEEIIKTSNDQSILAVTRNGPEWPDKGNDSLLAQSPYLFAGLEDVRPARWAGNIVMTPTAKAIETTLLIANTSSIDP</sequence>
<organism evidence="2 3">
    <name type="scientific">Podospora aff. communis PSN243</name>
    <dbReference type="NCBI Taxonomy" id="3040156"/>
    <lineage>
        <taxon>Eukaryota</taxon>
        <taxon>Fungi</taxon>
        <taxon>Dikarya</taxon>
        <taxon>Ascomycota</taxon>
        <taxon>Pezizomycotina</taxon>
        <taxon>Sordariomycetes</taxon>
        <taxon>Sordariomycetidae</taxon>
        <taxon>Sordariales</taxon>
        <taxon>Podosporaceae</taxon>
        <taxon>Podospora</taxon>
    </lineage>
</organism>
<dbReference type="AlphaFoldDB" id="A0AAV9GB98"/>
<evidence type="ECO:0000259" key="1">
    <source>
        <dbReference type="Pfam" id="PF06985"/>
    </source>
</evidence>
<evidence type="ECO:0000313" key="3">
    <source>
        <dbReference type="Proteomes" id="UP001321760"/>
    </source>
</evidence>
<accession>A0AAV9GB98</accession>
<name>A0AAV9GB98_9PEZI</name>
<gene>
    <name evidence="2" type="ORF">QBC34DRAFT_451138</name>
</gene>
<protein>
    <submittedName>
        <fullName evidence="2">Thermophilic desulfurizing enzyme family protein</fullName>
    </submittedName>
</protein>
<dbReference type="Pfam" id="PF06985">
    <property type="entry name" value="HET"/>
    <property type="match status" value="1"/>
</dbReference>
<comment type="caution">
    <text evidence="2">The sequence shown here is derived from an EMBL/GenBank/DDBJ whole genome shotgun (WGS) entry which is preliminary data.</text>
</comment>
<reference evidence="2" key="2">
    <citation type="submission" date="2023-05" db="EMBL/GenBank/DDBJ databases">
        <authorList>
            <consortium name="Lawrence Berkeley National Laboratory"/>
            <person name="Steindorff A."/>
            <person name="Hensen N."/>
            <person name="Bonometti L."/>
            <person name="Westerberg I."/>
            <person name="Brannstrom I.O."/>
            <person name="Guillou S."/>
            <person name="Cros-Aarteil S."/>
            <person name="Calhoun S."/>
            <person name="Haridas S."/>
            <person name="Kuo A."/>
            <person name="Mondo S."/>
            <person name="Pangilinan J."/>
            <person name="Riley R."/>
            <person name="Labutti K."/>
            <person name="Andreopoulos B."/>
            <person name="Lipzen A."/>
            <person name="Chen C."/>
            <person name="Yanf M."/>
            <person name="Daum C."/>
            <person name="Ng V."/>
            <person name="Clum A."/>
            <person name="Ohm R."/>
            <person name="Martin F."/>
            <person name="Silar P."/>
            <person name="Natvig D."/>
            <person name="Lalanne C."/>
            <person name="Gautier V."/>
            <person name="Ament-Velasquez S.L."/>
            <person name="Kruys A."/>
            <person name="Hutchinson M.I."/>
            <person name="Powell A.J."/>
            <person name="Barry K."/>
            <person name="Miller A.N."/>
            <person name="Grigoriev I.V."/>
            <person name="Debuchy R."/>
            <person name="Gladieux P."/>
            <person name="Thoren M.H."/>
            <person name="Johannesson H."/>
        </authorList>
    </citation>
    <scope>NUCLEOTIDE SEQUENCE</scope>
    <source>
        <strain evidence="2">PSN243</strain>
    </source>
</reference>
<dbReference type="EMBL" id="MU865962">
    <property type="protein sequence ID" value="KAK4445735.1"/>
    <property type="molecule type" value="Genomic_DNA"/>
</dbReference>
<proteinExistence type="predicted"/>
<evidence type="ECO:0000313" key="2">
    <source>
        <dbReference type="EMBL" id="KAK4445735.1"/>
    </source>
</evidence>
<reference evidence="2" key="1">
    <citation type="journal article" date="2023" name="Mol. Phylogenet. Evol.">
        <title>Genome-scale phylogeny and comparative genomics of the fungal order Sordariales.</title>
        <authorList>
            <person name="Hensen N."/>
            <person name="Bonometti L."/>
            <person name="Westerberg I."/>
            <person name="Brannstrom I.O."/>
            <person name="Guillou S."/>
            <person name="Cros-Aarteil S."/>
            <person name="Calhoun S."/>
            <person name="Haridas S."/>
            <person name="Kuo A."/>
            <person name="Mondo S."/>
            <person name="Pangilinan J."/>
            <person name="Riley R."/>
            <person name="LaButti K."/>
            <person name="Andreopoulos B."/>
            <person name="Lipzen A."/>
            <person name="Chen C."/>
            <person name="Yan M."/>
            <person name="Daum C."/>
            <person name="Ng V."/>
            <person name="Clum A."/>
            <person name="Steindorff A."/>
            <person name="Ohm R.A."/>
            <person name="Martin F."/>
            <person name="Silar P."/>
            <person name="Natvig D.O."/>
            <person name="Lalanne C."/>
            <person name="Gautier V."/>
            <person name="Ament-Velasquez S.L."/>
            <person name="Kruys A."/>
            <person name="Hutchinson M.I."/>
            <person name="Powell A.J."/>
            <person name="Barry K."/>
            <person name="Miller A.N."/>
            <person name="Grigoriev I.V."/>
            <person name="Debuchy R."/>
            <person name="Gladieux P."/>
            <person name="Hiltunen Thoren M."/>
            <person name="Johannesson H."/>
        </authorList>
    </citation>
    <scope>NUCLEOTIDE SEQUENCE</scope>
    <source>
        <strain evidence="2">PSN243</strain>
    </source>
</reference>
<keyword evidence="3" id="KW-1185">Reference proteome</keyword>
<dbReference type="PANTHER" id="PTHR10622">
    <property type="entry name" value="HET DOMAIN-CONTAINING PROTEIN"/>
    <property type="match status" value="1"/>
</dbReference>
<dbReference type="PANTHER" id="PTHR10622:SF10">
    <property type="entry name" value="HET DOMAIN-CONTAINING PROTEIN"/>
    <property type="match status" value="1"/>
</dbReference>
<dbReference type="InterPro" id="IPR010730">
    <property type="entry name" value="HET"/>
</dbReference>
<dbReference type="Proteomes" id="UP001321760">
    <property type="component" value="Unassembled WGS sequence"/>
</dbReference>
<feature type="domain" description="Heterokaryon incompatibility" evidence="1">
    <location>
        <begin position="21"/>
        <end position="111"/>
    </location>
</feature>